<dbReference type="EMBL" id="JBEPMY010000025">
    <property type="protein sequence ID" value="MET3758205.1"/>
    <property type="molecule type" value="Genomic_DNA"/>
</dbReference>
<name>A0ABV2MP11_9HYPH</name>
<sequence>MLSLDQKVGFLSRQEAYGEGSAPITALETHMSWVFLCGDRVYKFKKPIVSPFIDFSDLAARELNCREELRLNRRLAPDVYLRVTPLVSHPDGMLSIDGEGTVEEWLLEMRRLPEKFMLDQLIKSGTHTANDLVRLAERLTAFYRRAEPISLDPLDHFRLLECQNEINREVLRHEEFDIDHQAARNLLNDLDHAFHQLRDPIEQRIKQGCYIEGHGDLRPEHICLCDPLAIFDCLEFDRRLRLIDPFDEIAFLGMECSFLGAPDIADTLYLMMEEKLDDRILPELRFLYTAFRAAMRARMSYSHLLDCVRVVPGLWEEKTTKYLALAQAALYRGGFASLSAR</sequence>
<organism evidence="1 2">
    <name type="scientific">Rhizobium binae</name>
    <dbReference type="NCBI Taxonomy" id="1138190"/>
    <lineage>
        <taxon>Bacteria</taxon>
        <taxon>Pseudomonadati</taxon>
        <taxon>Pseudomonadota</taxon>
        <taxon>Alphaproteobacteria</taxon>
        <taxon>Hyphomicrobiales</taxon>
        <taxon>Rhizobiaceae</taxon>
        <taxon>Rhizobium/Agrobacterium group</taxon>
        <taxon>Rhizobium</taxon>
    </lineage>
</organism>
<gene>
    <name evidence="1" type="ORF">ABID08_005587</name>
</gene>
<keyword evidence="2" id="KW-1185">Reference proteome</keyword>
<protein>
    <submittedName>
        <fullName evidence="1">Aminoglycoside phosphotransferase family enzyme</fullName>
    </submittedName>
</protein>
<evidence type="ECO:0000313" key="1">
    <source>
        <dbReference type="EMBL" id="MET3758205.1"/>
    </source>
</evidence>
<dbReference type="PANTHER" id="PTHR43883">
    <property type="entry name" value="SLR0207 PROTEIN"/>
    <property type="match status" value="1"/>
</dbReference>
<reference evidence="1 2" key="1">
    <citation type="submission" date="2024-06" db="EMBL/GenBank/DDBJ databases">
        <title>Genomic Encyclopedia of Type Strains, Phase IV (KMG-IV): sequencing the most valuable type-strain genomes for metagenomic binning, comparative biology and taxonomic classification.</title>
        <authorList>
            <person name="Goeker M."/>
        </authorList>
    </citation>
    <scope>NUCLEOTIDE SEQUENCE [LARGE SCALE GENOMIC DNA]</scope>
    <source>
        <strain evidence="1 2">DSM 29288</strain>
    </source>
</reference>
<dbReference type="Proteomes" id="UP001549077">
    <property type="component" value="Unassembled WGS sequence"/>
</dbReference>
<dbReference type="InterPro" id="IPR011009">
    <property type="entry name" value="Kinase-like_dom_sf"/>
</dbReference>
<dbReference type="PANTHER" id="PTHR43883:SF1">
    <property type="entry name" value="GLUCONOKINASE"/>
    <property type="match status" value="1"/>
</dbReference>
<dbReference type="GeneID" id="91152069"/>
<evidence type="ECO:0000313" key="2">
    <source>
        <dbReference type="Proteomes" id="UP001549077"/>
    </source>
</evidence>
<comment type="caution">
    <text evidence="1">The sequence shown here is derived from an EMBL/GenBank/DDBJ whole genome shotgun (WGS) entry which is preliminary data.</text>
</comment>
<proteinExistence type="predicted"/>
<accession>A0ABV2MP11</accession>
<dbReference type="RefSeq" id="WP_168302265.1">
    <property type="nucleotide sequence ID" value="NZ_CP071607.1"/>
</dbReference>
<dbReference type="SUPFAM" id="SSF56112">
    <property type="entry name" value="Protein kinase-like (PK-like)"/>
    <property type="match status" value="1"/>
</dbReference>
<dbReference type="InterPro" id="IPR052732">
    <property type="entry name" value="Cell-binding_unc_protein"/>
</dbReference>